<protein>
    <submittedName>
        <fullName evidence="1">Uncharacterized protein</fullName>
    </submittedName>
</protein>
<sequence>MRKRAGRKYASAGIFVQKTKDWRIDLVLNLPFRFGAAVGAGQKMDQKCPLSEVKQGFRGASPAPA</sequence>
<keyword evidence="2" id="KW-1185">Reference proteome</keyword>
<comment type="caution">
    <text evidence="1">The sequence shown here is derived from an EMBL/GenBank/DDBJ whole genome shotgun (WGS) entry which is preliminary data.</text>
</comment>
<proteinExistence type="predicted"/>
<organism evidence="1 2">
    <name type="scientific">Undibacterium arcticum</name>
    <dbReference type="NCBI Taxonomy" id="1762892"/>
    <lineage>
        <taxon>Bacteria</taxon>
        <taxon>Pseudomonadati</taxon>
        <taxon>Pseudomonadota</taxon>
        <taxon>Betaproteobacteria</taxon>
        <taxon>Burkholderiales</taxon>
        <taxon>Oxalobacteraceae</taxon>
        <taxon>Undibacterium</taxon>
    </lineage>
</organism>
<dbReference type="EMBL" id="JBHRTP010000032">
    <property type="protein sequence ID" value="MFC3108639.1"/>
    <property type="molecule type" value="Genomic_DNA"/>
</dbReference>
<accession>A0ABV7F0S0</accession>
<reference evidence="2" key="1">
    <citation type="journal article" date="2019" name="Int. J. Syst. Evol. Microbiol.">
        <title>The Global Catalogue of Microorganisms (GCM) 10K type strain sequencing project: providing services to taxonomists for standard genome sequencing and annotation.</title>
        <authorList>
            <consortium name="The Broad Institute Genomics Platform"/>
            <consortium name="The Broad Institute Genome Sequencing Center for Infectious Disease"/>
            <person name="Wu L."/>
            <person name="Ma J."/>
        </authorList>
    </citation>
    <scope>NUCLEOTIDE SEQUENCE [LARGE SCALE GENOMIC DNA]</scope>
    <source>
        <strain evidence="2">KCTC 42986</strain>
    </source>
</reference>
<gene>
    <name evidence="1" type="ORF">ACFOFO_11800</name>
</gene>
<name>A0ABV7F0S0_9BURK</name>
<evidence type="ECO:0000313" key="1">
    <source>
        <dbReference type="EMBL" id="MFC3108639.1"/>
    </source>
</evidence>
<dbReference type="RefSeq" id="WP_390322296.1">
    <property type="nucleotide sequence ID" value="NZ_JBHRTP010000032.1"/>
</dbReference>
<dbReference type="Proteomes" id="UP001595530">
    <property type="component" value="Unassembled WGS sequence"/>
</dbReference>
<evidence type="ECO:0000313" key="2">
    <source>
        <dbReference type="Proteomes" id="UP001595530"/>
    </source>
</evidence>